<evidence type="ECO:0000256" key="1">
    <source>
        <dbReference type="SAM" id="MobiDB-lite"/>
    </source>
</evidence>
<proteinExistence type="predicted"/>
<reference evidence="2" key="1">
    <citation type="journal article" date="2023" name="Nat. Commun.">
        <title>Diploid and tetraploid genomes of Acorus and the evolution of monocots.</title>
        <authorList>
            <person name="Ma L."/>
            <person name="Liu K.W."/>
            <person name="Li Z."/>
            <person name="Hsiao Y.Y."/>
            <person name="Qi Y."/>
            <person name="Fu T."/>
            <person name="Tang G.D."/>
            <person name="Zhang D."/>
            <person name="Sun W.H."/>
            <person name="Liu D.K."/>
            <person name="Li Y."/>
            <person name="Chen G.Z."/>
            <person name="Liu X.D."/>
            <person name="Liao X.Y."/>
            <person name="Jiang Y.T."/>
            <person name="Yu X."/>
            <person name="Hao Y."/>
            <person name="Huang J."/>
            <person name="Zhao X.W."/>
            <person name="Ke S."/>
            <person name="Chen Y.Y."/>
            <person name="Wu W.L."/>
            <person name="Hsu J.L."/>
            <person name="Lin Y.F."/>
            <person name="Huang M.D."/>
            <person name="Li C.Y."/>
            <person name="Huang L."/>
            <person name="Wang Z.W."/>
            <person name="Zhao X."/>
            <person name="Zhong W.Y."/>
            <person name="Peng D.H."/>
            <person name="Ahmad S."/>
            <person name="Lan S."/>
            <person name="Zhang J.S."/>
            <person name="Tsai W.C."/>
            <person name="Van de Peer Y."/>
            <person name="Liu Z.J."/>
        </authorList>
    </citation>
    <scope>NUCLEOTIDE SEQUENCE</scope>
    <source>
        <strain evidence="2">CP</strain>
    </source>
</reference>
<evidence type="ECO:0000313" key="3">
    <source>
        <dbReference type="Proteomes" id="UP001180020"/>
    </source>
</evidence>
<keyword evidence="3" id="KW-1185">Reference proteome</keyword>
<sequence length="55" mass="6145">MPEEQLTIGDDAVHGEEAYALWGDGEKYDSTKHGWHSDDTNHNRSMIPSGVTQMV</sequence>
<name>A0AAV9DH19_ACOCL</name>
<feature type="compositionally biased region" description="Polar residues" evidence="1">
    <location>
        <begin position="43"/>
        <end position="55"/>
    </location>
</feature>
<comment type="caution">
    <text evidence="2">The sequence shown here is derived from an EMBL/GenBank/DDBJ whole genome shotgun (WGS) entry which is preliminary data.</text>
</comment>
<evidence type="ECO:0000313" key="2">
    <source>
        <dbReference type="EMBL" id="KAK1300236.1"/>
    </source>
</evidence>
<dbReference type="AlphaFoldDB" id="A0AAV9DH19"/>
<reference evidence="2" key="2">
    <citation type="submission" date="2023-06" db="EMBL/GenBank/DDBJ databases">
        <authorList>
            <person name="Ma L."/>
            <person name="Liu K.-W."/>
            <person name="Li Z."/>
            <person name="Hsiao Y.-Y."/>
            <person name="Qi Y."/>
            <person name="Fu T."/>
            <person name="Tang G."/>
            <person name="Zhang D."/>
            <person name="Sun W.-H."/>
            <person name="Liu D.-K."/>
            <person name="Li Y."/>
            <person name="Chen G.-Z."/>
            <person name="Liu X.-D."/>
            <person name="Liao X.-Y."/>
            <person name="Jiang Y.-T."/>
            <person name="Yu X."/>
            <person name="Hao Y."/>
            <person name="Huang J."/>
            <person name="Zhao X.-W."/>
            <person name="Ke S."/>
            <person name="Chen Y.-Y."/>
            <person name="Wu W.-L."/>
            <person name="Hsu J.-L."/>
            <person name="Lin Y.-F."/>
            <person name="Huang M.-D."/>
            <person name="Li C.-Y."/>
            <person name="Huang L."/>
            <person name="Wang Z.-W."/>
            <person name="Zhao X."/>
            <person name="Zhong W.-Y."/>
            <person name="Peng D.-H."/>
            <person name="Ahmad S."/>
            <person name="Lan S."/>
            <person name="Zhang J.-S."/>
            <person name="Tsai W.-C."/>
            <person name="Van De Peer Y."/>
            <person name="Liu Z.-J."/>
        </authorList>
    </citation>
    <scope>NUCLEOTIDE SEQUENCE</scope>
    <source>
        <strain evidence="2">CP</strain>
        <tissue evidence="2">Leaves</tissue>
    </source>
</reference>
<feature type="region of interest" description="Disordered" evidence="1">
    <location>
        <begin position="33"/>
        <end position="55"/>
    </location>
</feature>
<dbReference type="Proteomes" id="UP001180020">
    <property type="component" value="Unassembled WGS sequence"/>
</dbReference>
<feature type="compositionally biased region" description="Basic and acidic residues" evidence="1">
    <location>
        <begin position="33"/>
        <end position="42"/>
    </location>
</feature>
<organism evidence="2 3">
    <name type="scientific">Acorus calamus</name>
    <name type="common">Sweet flag</name>
    <dbReference type="NCBI Taxonomy" id="4465"/>
    <lineage>
        <taxon>Eukaryota</taxon>
        <taxon>Viridiplantae</taxon>
        <taxon>Streptophyta</taxon>
        <taxon>Embryophyta</taxon>
        <taxon>Tracheophyta</taxon>
        <taxon>Spermatophyta</taxon>
        <taxon>Magnoliopsida</taxon>
        <taxon>Liliopsida</taxon>
        <taxon>Acoraceae</taxon>
        <taxon>Acorus</taxon>
    </lineage>
</organism>
<dbReference type="EMBL" id="JAUJYO010000013">
    <property type="protein sequence ID" value="KAK1300236.1"/>
    <property type="molecule type" value="Genomic_DNA"/>
</dbReference>
<protein>
    <submittedName>
        <fullName evidence="2">Ammonium transporter 3 member 1</fullName>
    </submittedName>
</protein>
<accession>A0AAV9DH19</accession>
<gene>
    <name evidence="2" type="primary">AMT3-1</name>
    <name evidence="2" type="ORF">QJS10_CPB13g01232</name>
</gene>